<dbReference type="Pfam" id="PF00440">
    <property type="entry name" value="TetR_N"/>
    <property type="match status" value="1"/>
</dbReference>
<dbReference type="GeneID" id="99650907"/>
<organism evidence="8 9">
    <name type="scientific">Actinomadura madurae</name>
    <dbReference type="NCBI Taxonomy" id="1993"/>
    <lineage>
        <taxon>Bacteria</taxon>
        <taxon>Bacillati</taxon>
        <taxon>Actinomycetota</taxon>
        <taxon>Actinomycetes</taxon>
        <taxon>Streptosporangiales</taxon>
        <taxon>Thermomonosporaceae</taxon>
        <taxon>Actinomadura</taxon>
    </lineage>
</organism>
<dbReference type="RefSeq" id="WP_075023083.1">
    <property type="nucleotide sequence ID" value="NZ_CP083237.1"/>
</dbReference>
<dbReference type="InterPro" id="IPR050109">
    <property type="entry name" value="HTH-type_TetR-like_transc_reg"/>
</dbReference>
<evidence type="ECO:0000256" key="2">
    <source>
        <dbReference type="ARBA" id="ARBA00023015"/>
    </source>
</evidence>
<dbReference type="GO" id="GO:0000976">
    <property type="term" value="F:transcription cis-regulatory region binding"/>
    <property type="evidence" value="ECO:0007669"/>
    <property type="project" value="TreeGrafter"/>
</dbReference>
<dbReference type="PROSITE" id="PS50977">
    <property type="entry name" value="HTH_TETR_2"/>
    <property type="match status" value="1"/>
</dbReference>
<dbReference type="Gene3D" id="1.10.10.60">
    <property type="entry name" value="Homeodomain-like"/>
    <property type="match status" value="1"/>
</dbReference>
<dbReference type="EMBL" id="FOVH01000012">
    <property type="protein sequence ID" value="SFP22375.1"/>
    <property type="molecule type" value="Genomic_DNA"/>
</dbReference>
<dbReference type="Gene3D" id="1.10.357.10">
    <property type="entry name" value="Tetracycline Repressor, domain 2"/>
    <property type="match status" value="1"/>
</dbReference>
<dbReference type="FunCoup" id="A0A1I5NKP6">
    <property type="interactions" value="5"/>
</dbReference>
<protein>
    <submittedName>
        <fullName evidence="8">DNA-binding transcriptional regulator, AcrR family</fullName>
    </submittedName>
</protein>
<feature type="compositionally biased region" description="Low complexity" evidence="6">
    <location>
        <begin position="236"/>
        <end position="261"/>
    </location>
</feature>
<feature type="domain" description="HTH tetR-type" evidence="7">
    <location>
        <begin position="17"/>
        <end position="77"/>
    </location>
</feature>
<gene>
    <name evidence="8" type="ORF">SAMN04489713_112202</name>
</gene>
<evidence type="ECO:0000256" key="1">
    <source>
        <dbReference type="ARBA" id="ARBA00022491"/>
    </source>
</evidence>
<dbReference type="PANTHER" id="PTHR30055:SF207">
    <property type="entry name" value="HTH-TYPE TRANSCRIPTIONAL REPRESSOR FATR"/>
    <property type="match status" value="1"/>
</dbReference>
<name>A0A1I5NKP6_9ACTN</name>
<dbReference type="GO" id="GO:0045892">
    <property type="term" value="P:negative regulation of DNA-templated transcription"/>
    <property type="evidence" value="ECO:0007669"/>
    <property type="project" value="InterPro"/>
</dbReference>
<proteinExistence type="predicted"/>
<dbReference type="AlphaFoldDB" id="A0A1I5NKP6"/>
<dbReference type="GO" id="GO:0003700">
    <property type="term" value="F:DNA-binding transcription factor activity"/>
    <property type="evidence" value="ECO:0007669"/>
    <property type="project" value="TreeGrafter"/>
</dbReference>
<feature type="region of interest" description="Disordered" evidence="6">
    <location>
        <begin position="235"/>
        <end position="269"/>
    </location>
</feature>
<feature type="DNA-binding region" description="H-T-H motif" evidence="5">
    <location>
        <begin position="40"/>
        <end position="59"/>
    </location>
</feature>
<accession>A0A1I5NKP6</accession>
<dbReference type="STRING" id="1993.SAMN04489713_112202"/>
<dbReference type="Pfam" id="PF02909">
    <property type="entry name" value="TetR_C_1"/>
    <property type="match status" value="1"/>
</dbReference>
<sequence>MPKADSAGPRKRRQRGSINAEDILAGAFEIARSTSVDELSMPILAKHLDVGVTSIYWYFRKKEELLNAMTDIAVDKYARLTPEVRADDTWQHVLIEHFTALRDIHREDEVLSDLMFMRTSTYSRDAAKKTMQIIESVVAKLVADGFTPADALKVHSAIGVYTRGSIIHDRVLRLANAPTVDPARQRKMTDWSDMPVLNQLIDQHAISGTSDEDFEFGIAGLIAGFEVLLAERKGGRAASARRPSAARSGTAGRAKAATTRKSSARRAAG</sequence>
<dbReference type="eggNOG" id="COG1309">
    <property type="taxonomic scope" value="Bacteria"/>
</dbReference>
<dbReference type="SUPFAM" id="SSF46689">
    <property type="entry name" value="Homeodomain-like"/>
    <property type="match status" value="1"/>
</dbReference>
<evidence type="ECO:0000256" key="3">
    <source>
        <dbReference type="ARBA" id="ARBA00023125"/>
    </source>
</evidence>
<keyword evidence="2" id="KW-0805">Transcription regulation</keyword>
<dbReference type="SUPFAM" id="SSF48498">
    <property type="entry name" value="Tetracyclin repressor-like, C-terminal domain"/>
    <property type="match status" value="1"/>
</dbReference>
<evidence type="ECO:0000256" key="4">
    <source>
        <dbReference type="ARBA" id="ARBA00023163"/>
    </source>
</evidence>
<keyword evidence="1" id="KW-0678">Repressor</keyword>
<evidence type="ECO:0000313" key="8">
    <source>
        <dbReference type="EMBL" id="SFP22375.1"/>
    </source>
</evidence>
<keyword evidence="4" id="KW-0804">Transcription</keyword>
<reference evidence="8 9" key="1">
    <citation type="submission" date="2016-10" db="EMBL/GenBank/DDBJ databases">
        <authorList>
            <person name="de Groot N.N."/>
        </authorList>
    </citation>
    <scope>NUCLEOTIDE SEQUENCE [LARGE SCALE GENOMIC DNA]</scope>
    <source>
        <strain evidence="8 9">DSM 43067</strain>
    </source>
</reference>
<evidence type="ECO:0000313" key="9">
    <source>
        <dbReference type="Proteomes" id="UP000183413"/>
    </source>
</evidence>
<dbReference type="PROSITE" id="PS01081">
    <property type="entry name" value="HTH_TETR_1"/>
    <property type="match status" value="1"/>
</dbReference>
<dbReference type="Proteomes" id="UP000183413">
    <property type="component" value="Unassembled WGS sequence"/>
</dbReference>
<keyword evidence="3 5" id="KW-0238">DNA-binding</keyword>
<dbReference type="InterPro" id="IPR004111">
    <property type="entry name" value="Repressor_TetR_C"/>
</dbReference>
<evidence type="ECO:0000256" key="6">
    <source>
        <dbReference type="SAM" id="MobiDB-lite"/>
    </source>
</evidence>
<dbReference type="GO" id="GO:0046677">
    <property type="term" value="P:response to antibiotic"/>
    <property type="evidence" value="ECO:0007669"/>
    <property type="project" value="InterPro"/>
</dbReference>
<dbReference type="PANTHER" id="PTHR30055">
    <property type="entry name" value="HTH-TYPE TRANSCRIPTIONAL REGULATOR RUTR"/>
    <property type="match status" value="1"/>
</dbReference>
<keyword evidence="9" id="KW-1185">Reference proteome</keyword>
<dbReference type="InterPro" id="IPR009057">
    <property type="entry name" value="Homeodomain-like_sf"/>
</dbReference>
<dbReference type="InterPro" id="IPR003012">
    <property type="entry name" value="Tet_transcr_reg_TetR"/>
</dbReference>
<dbReference type="InParanoid" id="A0A1I5NKP6"/>
<dbReference type="InterPro" id="IPR001647">
    <property type="entry name" value="HTH_TetR"/>
</dbReference>
<evidence type="ECO:0000256" key="5">
    <source>
        <dbReference type="PROSITE-ProRule" id="PRU00335"/>
    </source>
</evidence>
<dbReference type="InterPro" id="IPR036271">
    <property type="entry name" value="Tet_transcr_reg_TetR-rel_C_sf"/>
</dbReference>
<evidence type="ECO:0000259" key="7">
    <source>
        <dbReference type="PROSITE" id="PS50977"/>
    </source>
</evidence>
<dbReference type="InterPro" id="IPR023772">
    <property type="entry name" value="DNA-bd_HTH_TetR-type_CS"/>
</dbReference>
<dbReference type="PRINTS" id="PR00400">
    <property type="entry name" value="TETREPRESSOR"/>
</dbReference>